<dbReference type="PANTHER" id="PTHR14911">
    <property type="entry name" value="THUMP DOMAIN-CONTAINING"/>
    <property type="match status" value="1"/>
</dbReference>
<feature type="domain" description="Ribosomal RNA large subunit methyltransferase K/L-like methyltransferase" evidence="1">
    <location>
        <begin position="178"/>
        <end position="312"/>
    </location>
</feature>
<dbReference type="Gene3D" id="3.40.50.150">
    <property type="entry name" value="Vaccinia Virus protein VP39"/>
    <property type="match status" value="1"/>
</dbReference>
<dbReference type="SUPFAM" id="SSF53335">
    <property type="entry name" value="S-adenosyl-L-methionine-dependent methyltransferases"/>
    <property type="match status" value="1"/>
</dbReference>
<keyword evidence="3" id="KW-1185">Reference proteome</keyword>
<keyword evidence="2" id="KW-0808">Transferase</keyword>
<dbReference type="CDD" id="cd02440">
    <property type="entry name" value="AdoMet_MTases"/>
    <property type="match status" value="1"/>
</dbReference>
<protein>
    <submittedName>
        <fullName evidence="2">Putative RNA methylase family UPF0020</fullName>
    </submittedName>
</protein>
<dbReference type="GO" id="GO:0030488">
    <property type="term" value="P:tRNA methylation"/>
    <property type="evidence" value="ECO:0007669"/>
    <property type="project" value="TreeGrafter"/>
</dbReference>
<sequence length="346" mass="38504">MFVHAIPGLAPQVRRELANLPGVRVSDVGNDGRSDVILCEVTPGREADLLRLRTIEDAFVEVGRTLRSEGDRPTWIARRVVRPAQLTAGLELWRAGAGRQRARTAPLTYRVVTRVLQERTWRRTQLRHAAEQVVSKLRPRWRIADPAALEVWVLEYTRGRFVAGVRLTTARTRQHGGRAVERPGALRPTVAAAMVALGEPVDRRAQRVLLDPCCGSGTILVEACATGWTVEGRDIDPAAVATSRHNASGARVLRGDARSLDLPDASVDACVSNLPFGRQYTVPRDTRTWLRQVLGEMARVTRPGGRVVLLVPDIPQDVVPAELRRRDRLRLRLLGVTTAIWVFQRR</sequence>
<dbReference type="InterPro" id="IPR029063">
    <property type="entry name" value="SAM-dependent_MTases_sf"/>
</dbReference>
<dbReference type="GO" id="GO:0016423">
    <property type="term" value="F:tRNA (guanine) methyltransferase activity"/>
    <property type="evidence" value="ECO:0007669"/>
    <property type="project" value="TreeGrafter"/>
</dbReference>
<evidence type="ECO:0000313" key="2">
    <source>
        <dbReference type="EMBL" id="REF38372.1"/>
    </source>
</evidence>
<comment type="caution">
    <text evidence="2">The sequence shown here is derived from an EMBL/GenBank/DDBJ whole genome shotgun (WGS) entry which is preliminary data.</text>
</comment>
<dbReference type="InterPro" id="IPR000241">
    <property type="entry name" value="RlmKL-like_Mtase"/>
</dbReference>
<name>A0A3D9V9D6_THECX</name>
<proteinExistence type="predicted"/>
<evidence type="ECO:0000313" key="3">
    <source>
        <dbReference type="Proteomes" id="UP000256485"/>
    </source>
</evidence>
<dbReference type="AlphaFoldDB" id="A0A3D9V9D6"/>
<accession>A0A3D9V9D6</accession>
<keyword evidence="2" id="KW-0489">Methyltransferase</keyword>
<dbReference type="Proteomes" id="UP000256485">
    <property type="component" value="Unassembled WGS sequence"/>
</dbReference>
<dbReference type="EMBL" id="QTUC01000001">
    <property type="protein sequence ID" value="REF38372.1"/>
    <property type="molecule type" value="Genomic_DNA"/>
</dbReference>
<reference evidence="2 3" key="1">
    <citation type="submission" date="2018-08" db="EMBL/GenBank/DDBJ databases">
        <title>Sequencing the genomes of 1000 actinobacteria strains.</title>
        <authorList>
            <person name="Klenk H.-P."/>
        </authorList>
    </citation>
    <scope>NUCLEOTIDE SEQUENCE [LARGE SCALE GENOMIC DNA]</scope>
    <source>
        <strain evidence="2 3">DSM 22891</strain>
    </source>
</reference>
<evidence type="ECO:0000259" key="1">
    <source>
        <dbReference type="Pfam" id="PF01170"/>
    </source>
</evidence>
<dbReference type="PANTHER" id="PTHR14911:SF13">
    <property type="entry name" value="TRNA (GUANINE(6)-N2)-METHYLTRANSFERASE THUMP3"/>
    <property type="match status" value="1"/>
</dbReference>
<gene>
    <name evidence="2" type="ORF">DFJ64_3849</name>
</gene>
<dbReference type="Pfam" id="PF01170">
    <property type="entry name" value="UPF0020"/>
    <property type="match status" value="1"/>
</dbReference>
<dbReference type="RefSeq" id="WP_170152674.1">
    <property type="nucleotide sequence ID" value="NZ_QTUC01000001.1"/>
</dbReference>
<organism evidence="2 3">
    <name type="scientific">Thermasporomyces composti</name>
    <dbReference type="NCBI Taxonomy" id="696763"/>
    <lineage>
        <taxon>Bacteria</taxon>
        <taxon>Bacillati</taxon>
        <taxon>Actinomycetota</taxon>
        <taxon>Actinomycetes</taxon>
        <taxon>Propionibacteriales</taxon>
        <taxon>Nocardioidaceae</taxon>
        <taxon>Thermasporomyces</taxon>
    </lineage>
</organism>